<organism evidence="2 3">
    <name type="scientific">Candidatus Roizmanbacteria bacterium CG_4_10_14_0_2_um_filter_36_9</name>
    <dbReference type="NCBI Taxonomy" id="1974823"/>
    <lineage>
        <taxon>Bacteria</taxon>
        <taxon>Candidatus Roizmaniibacteriota</taxon>
    </lineage>
</organism>
<keyword evidence="1" id="KW-0472">Membrane</keyword>
<evidence type="ECO:0000256" key="1">
    <source>
        <dbReference type="SAM" id="Phobius"/>
    </source>
</evidence>
<keyword evidence="1" id="KW-0812">Transmembrane</keyword>
<comment type="caution">
    <text evidence="2">The sequence shown here is derived from an EMBL/GenBank/DDBJ whole genome shotgun (WGS) entry which is preliminary data.</text>
</comment>
<accession>A0A2M7U2S1</accession>
<dbReference type="AlphaFoldDB" id="A0A2M7U2S1"/>
<name>A0A2M7U2S1_9BACT</name>
<gene>
    <name evidence="2" type="ORF">COY14_04330</name>
</gene>
<evidence type="ECO:0000313" key="2">
    <source>
        <dbReference type="EMBL" id="PIZ64625.1"/>
    </source>
</evidence>
<sequence>MKNKKSIYSSIDENGEMTFNSNKKKQKNLRWNLPIEYGNLGMYLVIPLLLAVFIGKYLDKRFEKNGAFTIILIILGTVSVFYNLYKLSKQK</sequence>
<proteinExistence type="predicted"/>
<dbReference type="InterPro" id="IPR032820">
    <property type="entry name" value="ATPase_put"/>
</dbReference>
<feature type="transmembrane region" description="Helical" evidence="1">
    <location>
        <begin position="66"/>
        <end position="85"/>
    </location>
</feature>
<keyword evidence="1" id="KW-1133">Transmembrane helix</keyword>
<dbReference type="Proteomes" id="UP000230027">
    <property type="component" value="Unassembled WGS sequence"/>
</dbReference>
<reference evidence="3" key="1">
    <citation type="submission" date="2017-09" db="EMBL/GenBank/DDBJ databases">
        <title>Depth-based differentiation of microbial function through sediment-hosted aquifers and enrichment of novel symbionts in the deep terrestrial subsurface.</title>
        <authorList>
            <person name="Probst A.J."/>
            <person name="Ladd B."/>
            <person name="Jarett J.K."/>
            <person name="Geller-Mcgrath D.E."/>
            <person name="Sieber C.M.K."/>
            <person name="Emerson J.B."/>
            <person name="Anantharaman K."/>
            <person name="Thomas B.C."/>
            <person name="Malmstrom R."/>
            <person name="Stieglmeier M."/>
            <person name="Klingl A."/>
            <person name="Woyke T."/>
            <person name="Ryan C.M."/>
            <person name="Banfield J.F."/>
        </authorList>
    </citation>
    <scope>NUCLEOTIDE SEQUENCE [LARGE SCALE GENOMIC DNA]</scope>
</reference>
<evidence type="ECO:0008006" key="4">
    <source>
        <dbReference type="Google" id="ProtNLM"/>
    </source>
</evidence>
<dbReference type="EMBL" id="PFOD01000074">
    <property type="protein sequence ID" value="PIZ64625.1"/>
    <property type="molecule type" value="Genomic_DNA"/>
</dbReference>
<protein>
    <recommendedName>
        <fullName evidence="4">F0F1 ATP synthase subunit</fullName>
    </recommendedName>
</protein>
<dbReference type="Pfam" id="PF09527">
    <property type="entry name" value="ATPase_gene1"/>
    <property type="match status" value="1"/>
</dbReference>
<feature type="transmembrane region" description="Helical" evidence="1">
    <location>
        <begin position="33"/>
        <end position="54"/>
    </location>
</feature>
<evidence type="ECO:0000313" key="3">
    <source>
        <dbReference type="Proteomes" id="UP000230027"/>
    </source>
</evidence>